<reference evidence="2" key="2">
    <citation type="journal article" date="2014" name="Nature">
        <title>The genome of Eucalyptus grandis.</title>
        <authorList>
            <person name="Myburg A.A."/>
            <person name="Grattapaglia D."/>
            <person name="Tuskan G.A."/>
            <person name="Hellsten U."/>
            <person name="Hayes R.D."/>
            <person name="Grimwood J."/>
            <person name="Jenkins J."/>
            <person name="Lindquist E."/>
            <person name="Tice H."/>
            <person name="Bauer D."/>
            <person name="Goodstein D.M."/>
            <person name="Dubchak I."/>
            <person name="Poliakov A."/>
            <person name="Mizrachi E."/>
            <person name="Kullan A.R."/>
            <person name="Hussey S.G."/>
            <person name="Pinard D."/>
            <person name="van der Merwe K."/>
            <person name="Singh P."/>
            <person name="van Jaarsveld I."/>
            <person name="Silva-Junior O.B."/>
            <person name="Togawa R.C."/>
            <person name="Pappas M.R."/>
            <person name="Faria D.A."/>
            <person name="Sansaloni C.P."/>
            <person name="Petroli C.D."/>
            <person name="Yang X."/>
            <person name="Ranjan P."/>
            <person name="Tschaplinski T.J."/>
            <person name="Ye C.Y."/>
            <person name="Li T."/>
            <person name="Sterck L."/>
            <person name="Vanneste K."/>
            <person name="Murat F."/>
            <person name="Soler M."/>
            <person name="Clemente H.S."/>
            <person name="Saidi N."/>
            <person name="Cassan-Wang H."/>
            <person name="Dunand C."/>
            <person name="Hefer C.A."/>
            <person name="Bornberg-Bauer E."/>
            <person name="Kersting A.R."/>
            <person name="Vining K."/>
            <person name="Amarasinghe V."/>
            <person name="Ranik M."/>
            <person name="Naithani S."/>
            <person name="Elser J."/>
            <person name="Boyd A.E."/>
            <person name="Liston A."/>
            <person name="Spatafora J.W."/>
            <person name="Dharmwardhana P."/>
            <person name="Raja R."/>
            <person name="Sullivan C."/>
            <person name="Romanel E."/>
            <person name="Alves-Ferreira M."/>
            <person name="Kulheim C."/>
            <person name="Foley W."/>
            <person name="Carocha V."/>
            <person name="Paiva J."/>
            <person name="Kudrna D."/>
            <person name="Brommonschenkel S.H."/>
            <person name="Pasquali G."/>
            <person name="Byrne M."/>
            <person name="Rigault P."/>
            <person name="Tibbits J."/>
            <person name="Spokevicius A."/>
            <person name="Jones R.C."/>
            <person name="Steane D.A."/>
            <person name="Vaillancourt R.E."/>
            <person name="Potts B.M."/>
            <person name="Joubert F."/>
            <person name="Barry K."/>
            <person name="Pappas G.J."/>
            <person name="Strauss S.H."/>
            <person name="Jaiswal P."/>
            <person name="Grima-Pettenati J."/>
            <person name="Salse J."/>
            <person name="Van de Peer Y."/>
            <person name="Rokhsar D.S."/>
            <person name="Schmutz J."/>
        </authorList>
    </citation>
    <scope>NUCLEOTIDE SEQUENCE</scope>
    <source>
        <tissue evidence="2">Leaf extractions</tissue>
    </source>
</reference>
<organism evidence="3">
    <name type="scientific">Eucalyptus grandis</name>
    <name type="common">Flooded gum</name>
    <dbReference type="NCBI Taxonomy" id="71139"/>
    <lineage>
        <taxon>Eukaryota</taxon>
        <taxon>Viridiplantae</taxon>
        <taxon>Streptophyta</taxon>
        <taxon>Embryophyta</taxon>
        <taxon>Tracheophyta</taxon>
        <taxon>Spermatophyta</taxon>
        <taxon>Magnoliopsida</taxon>
        <taxon>eudicotyledons</taxon>
        <taxon>Gunneridae</taxon>
        <taxon>Pentapetalae</taxon>
        <taxon>rosids</taxon>
        <taxon>malvids</taxon>
        <taxon>Myrtales</taxon>
        <taxon>Myrtaceae</taxon>
        <taxon>Myrtoideae</taxon>
        <taxon>Eucalypteae</taxon>
        <taxon>Eucalyptus</taxon>
    </lineage>
</organism>
<reference evidence="3" key="1">
    <citation type="submission" date="2013-07" db="EMBL/GenBank/DDBJ databases">
        <title>The genome of Eucalyptus grandis.</title>
        <authorList>
            <person name="Schmutz J."/>
            <person name="Hayes R."/>
            <person name="Myburg A."/>
            <person name="Tuskan G."/>
            <person name="Grattapaglia D."/>
            <person name="Rokhsar D.S."/>
        </authorList>
    </citation>
    <scope>NUCLEOTIDE SEQUENCE</scope>
    <source>
        <tissue evidence="3">Leaf extractions</tissue>
    </source>
</reference>
<dbReference type="eggNOG" id="KOG2327">
    <property type="taxonomic scope" value="Eukaryota"/>
</dbReference>
<dbReference type="Gramene" id="KCW44388">
    <property type="protein sequence ID" value="KCW44388"/>
    <property type="gene ID" value="EUGRSUZ_L02132"/>
</dbReference>
<feature type="compositionally biased region" description="Acidic residues" evidence="1">
    <location>
        <begin position="1"/>
        <end position="18"/>
    </location>
</feature>
<sequence>MELDPDDVFRDDEDDPDNEALRERVSSKELVVYLVDASPKMFSTKCPSPCRDILQFRRPLLLKKMTCWKSKMIWHLMRKPWLGHESLNAIEEVNLTLYGDKYEESNNAGHKKGSEACKKRKSLQRVPF</sequence>
<accession>A0A058ZRG3</accession>
<keyword evidence="4" id="KW-1185">Reference proteome</keyword>
<reference evidence="2" key="3">
    <citation type="submission" date="2023-04" db="EMBL/GenBank/DDBJ databases">
        <title>WGS assembly of Eucalyptus grandis.</title>
        <authorList>
            <person name="Myburg A."/>
            <person name="Grattapaglia D."/>
            <person name="Tuskan G."/>
            <person name="Hellsten U."/>
            <person name="Hayes R."/>
            <person name="Grimwood J."/>
            <person name="Jenkins J."/>
            <person name="Lindquist E."/>
            <person name="Tice H."/>
            <person name="Bauer D."/>
            <person name="Goodstein D."/>
            <person name="Dubchak I."/>
            <person name="Poliakov A."/>
            <person name="Mizrachi E."/>
            <person name="Kullan A."/>
            <person name="Hussey S."/>
            <person name="Pinard D."/>
            <person name="Van D."/>
            <person name="Singh P."/>
            <person name="Van J."/>
            <person name="Silva-Junior O."/>
            <person name="Togawa R."/>
            <person name="Pappas M."/>
            <person name="Faria D."/>
            <person name="Sansaloni C."/>
            <person name="Petroli C."/>
            <person name="Yang X."/>
            <person name="Ranjan P."/>
            <person name="Tschaplinski T."/>
            <person name="Ye C."/>
            <person name="Li T."/>
            <person name="Sterck L."/>
            <person name="Vanneste K."/>
            <person name="Murat F."/>
            <person name="Soler M."/>
            <person name="Clemente H."/>
            <person name="Saidi N."/>
            <person name="Cassan-Wang H."/>
            <person name="Dunand C."/>
            <person name="Hefer C."/>
            <person name="Bornberg-Bauer E."/>
            <person name="Kersting A."/>
            <person name="Vining K."/>
            <person name="Amarasinghe V."/>
            <person name="Ranik M."/>
            <person name="Naithani S."/>
            <person name="Elser J."/>
            <person name="Boyd A."/>
            <person name="Liston A."/>
            <person name="Spatafora J."/>
            <person name="Dharmwardhana P."/>
            <person name="Raja R."/>
            <person name="Sullivan C."/>
            <person name="Romanel E."/>
            <person name="Alves-Ferreira M."/>
            <person name="Kulheim C."/>
            <person name="Foley W."/>
            <person name="Carocha V."/>
            <person name="Paiva J."/>
            <person name="Kudrna D."/>
            <person name="Brommonschenkel S."/>
            <person name="Pasquali G."/>
            <person name="Byrne M."/>
            <person name="Rigault P."/>
            <person name="Tibbits J."/>
            <person name="Spokevicius A."/>
            <person name="Jones R."/>
            <person name="Steane D."/>
            <person name="Vaillancourt R."/>
            <person name="Potts B."/>
            <person name="Joubert F."/>
            <person name="Barry K."/>
            <person name="Pappas G."/>
            <person name="Strauss S."/>
            <person name="Jaiswal P."/>
            <person name="Grima-Pettenati J."/>
            <person name="Salse J."/>
            <person name="Van D."/>
            <person name="Rokhsar D."/>
            <person name="Schmutz J."/>
        </authorList>
    </citation>
    <scope>NUCLEOTIDE SEQUENCE</scope>
    <source>
        <tissue evidence="2">Leaf extractions</tissue>
    </source>
</reference>
<dbReference type="STRING" id="71139.A0A058ZRG3"/>
<feature type="compositionally biased region" description="Basic residues" evidence="1">
    <location>
        <begin position="118"/>
        <end position="128"/>
    </location>
</feature>
<evidence type="ECO:0000313" key="4">
    <source>
        <dbReference type="Proteomes" id="UP000030711"/>
    </source>
</evidence>
<evidence type="ECO:0008006" key="5">
    <source>
        <dbReference type="Google" id="ProtNLM"/>
    </source>
</evidence>
<feature type="region of interest" description="Disordered" evidence="1">
    <location>
        <begin position="105"/>
        <end position="128"/>
    </location>
</feature>
<proteinExistence type="predicted"/>
<dbReference type="InParanoid" id="A0A058ZRG3"/>
<gene>
    <name evidence="3" type="ORF">EUGRSUZ_L02132</name>
</gene>
<evidence type="ECO:0000313" key="3">
    <source>
        <dbReference type="EMBL" id="KCW44388.1"/>
    </source>
</evidence>
<protein>
    <recommendedName>
        <fullName evidence="5">Ku70/Ku80 N-terminal alpha/beta domain-containing protein</fullName>
    </recommendedName>
</protein>
<dbReference type="Proteomes" id="UP000030711">
    <property type="component" value="Unassembled WGS sequence"/>
</dbReference>
<dbReference type="EMBL" id="KK199359">
    <property type="protein sequence ID" value="KCW44388.1"/>
    <property type="molecule type" value="Genomic_DNA"/>
</dbReference>
<feature type="region of interest" description="Disordered" evidence="1">
    <location>
        <begin position="1"/>
        <end position="21"/>
    </location>
</feature>
<dbReference type="AlphaFoldDB" id="A0A058ZRG3"/>
<evidence type="ECO:0000313" key="2">
    <source>
        <dbReference type="EMBL" id="KAK2632007.1"/>
    </source>
</evidence>
<evidence type="ECO:0000256" key="1">
    <source>
        <dbReference type="SAM" id="MobiDB-lite"/>
    </source>
</evidence>
<name>A0A058ZRG3_EUCGR</name>
<reference evidence="2" key="4">
    <citation type="submission" date="2023-07" db="EMBL/GenBank/DDBJ databases">
        <authorList>
            <person name="Myburg A.A."/>
            <person name="Grattapaglia D."/>
            <person name="Tuskan G.A."/>
            <person name="Hellsten U."/>
            <person name="Hayes R.D."/>
            <person name="Grimwood J."/>
            <person name="Jenkins J."/>
            <person name="Lindquist E."/>
            <person name="Tice H."/>
            <person name="Bauer D."/>
            <person name="Goodstein D.M."/>
            <person name="Dubchak I."/>
            <person name="Poliakov A."/>
            <person name="Mizrachi E."/>
            <person name="Kullan A.R."/>
            <person name="Hussey S.G."/>
            <person name="Pinard D."/>
            <person name="Van D.M."/>
            <person name="Singh P."/>
            <person name="Van J.I."/>
            <person name="Silva-Junior O.B."/>
            <person name="Togawa R.C."/>
            <person name="Pappas M.R."/>
            <person name="Faria D.A."/>
            <person name="Sansaloni C.P."/>
            <person name="Petroli C.D."/>
            <person name="Yang X."/>
            <person name="Ranjan P."/>
            <person name="Tschaplinski T.J."/>
            <person name="Ye C.Y."/>
            <person name="Li T."/>
            <person name="Sterck L."/>
            <person name="Vanneste K."/>
            <person name="Murat F."/>
            <person name="Soler M."/>
            <person name="Clemente H.S."/>
            <person name="Saidi N."/>
            <person name="Cassan-Wang H."/>
            <person name="Dunand C."/>
            <person name="Hefer C.A."/>
            <person name="Bornberg-Bauer E."/>
            <person name="Kersting A.R."/>
            <person name="Vining K."/>
            <person name="Amarasinghe V."/>
            <person name="Ranik M."/>
            <person name="Naithani S."/>
            <person name="Elser J."/>
            <person name="Boyd A.E."/>
            <person name="Liston A."/>
            <person name="Spatafora J.W."/>
            <person name="Dharmwardhana P."/>
            <person name="Raja R."/>
            <person name="Sullivan C."/>
            <person name="Romanel E."/>
            <person name="Alves-Ferreira M."/>
            <person name="Kulheim C."/>
            <person name="Foley W."/>
            <person name="Carocha V."/>
            <person name="Paiva J."/>
            <person name="Kudrna D."/>
            <person name="Brommonschenkel S.H."/>
            <person name="Pasquali G."/>
            <person name="Byrne M."/>
            <person name="Rigault P."/>
            <person name="Tibbits J."/>
            <person name="Spokevicius A."/>
            <person name="Jones R.C."/>
            <person name="Steane D.A."/>
            <person name="Vaillancourt R.E."/>
            <person name="Potts B.M."/>
            <person name="Joubert F."/>
            <person name="Barry K."/>
            <person name="Pappas G.J."/>
            <person name="Strauss S.H."/>
            <person name="Jaiswal P."/>
            <person name="Grima-Pettenati J."/>
            <person name="Salse J."/>
            <person name="Van D.P."/>
            <person name="Rokhsar D.S."/>
            <person name="Schmutz J."/>
        </authorList>
    </citation>
    <scope>NUCLEOTIDE SEQUENCE</scope>
    <source>
        <tissue evidence="2">Leaf extractions</tissue>
    </source>
</reference>
<dbReference type="EMBL" id="MU848842">
    <property type="protein sequence ID" value="KAK2632007.1"/>
    <property type="molecule type" value="Genomic_DNA"/>
</dbReference>